<proteinExistence type="inferred from homology"/>
<dbReference type="Gene3D" id="1.10.1740.10">
    <property type="match status" value="1"/>
</dbReference>
<comment type="caution">
    <text evidence="7">The sequence shown here is derived from an EMBL/GenBank/DDBJ whole genome shotgun (WGS) entry which is preliminary data.</text>
</comment>
<feature type="domain" description="RNA polymerase sigma-70 region 2" evidence="5">
    <location>
        <begin position="26"/>
        <end position="85"/>
    </location>
</feature>
<dbReference type="PANTHER" id="PTHR43133:SF46">
    <property type="entry name" value="RNA POLYMERASE SIGMA-70 FACTOR ECF SUBFAMILY"/>
    <property type="match status" value="1"/>
</dbReference>
<dbReference type="InterPro" id="IPR036388">
    <property type="entry name" value="WH-like_DNA-bd_sf"/>
</dbReference>
<dbReference type="OrthoDB" id="1097528at2"/>
<dbReference type="RefSeq" id="WP_106599670.1">
    <property type="nucleotide sequence ID" value="NZ_PYAS01000029.1"/>
</dbReference>
<keyword evidence="4" id="KW-0804">Transcription</keyword>
<evidence type="ECO:0000256" key="1">
    <source>
        <dbReference type="ARBA" id="ARBA00010641"/>
    </source>
</evidence>
<organism evidence="7 8">
    <name type="scientific">Dyadobacter jiangsuensis</name>
    <dbReference type="NCBI Taxonomy" id="1591085"/>
    <lineage>
        <taxon>Bacteria</taxon>
        <taxon>Pseudomonadati</taxon>
        <taxon>Bacteroidota</taxon>
        <taxon>Cytophagia</taxon>
        <taxon>Cytophagales</taxon>
        <taxon>Spirosomataceae</taxon>
        <taxon>Dyadobacter</taxon>
    </lineage>
</organism>
<evidence type="ECO:0000256" key="4">
    <source>
        <dbReference type="ARBA" id="ARBA00023163"/>
    </source>
</evidence>
<reference evidence="7 8" key="1">
    <citation type="submission" date="2018-03" db="EMBL/GenBank/DDBJ databases">
        <title>Genomic Encyclopedia of Archaeal and Bacterial Type Strains, Phase II (KMG-II): from individual species to whole genera.</title>
        <authorList>
            <person name="Goeker M."/>
        </authorList>
    </citation>
    <scope>NUCLEOTIDE SEQUENCE [LARGE SCALE GENOMIC DNA]</scope>
    <source>
        <strain evidence="7 8">DSM 29057</strain>
    </source>
</reference>
<gene>
    <name evidence="7" type="ORF">CLV60_12933</name>
</gene>
<name>A0A2P8FAS0_9BACT</name>
<dbReference type="GO" id="GO:0006352">
    <property type="term" value="P:DNA-templated transcription initiation"/>
    <property type="evidence" value="ECO:0007669"/>
    <property type="project" value="InterPro"/>
</dbReference>
<dbReference type="InterPro" id="IPR013325">
    <property type="entry name" value="RNA_pol_sigma_r2"/>
</dbReference>
<dbReference type="InterPro" id="IPR014284">
    <property type="entry name" value="RNA_pol_sigma-70_dom"/>
</dbReference>
<dbReference type="InterPro" id="IPR039425">
    <property type="entry name" value="RNA_pol_sigma-70-like"/>
</dbReference>
<dbReference type="InterPro" id="IPR013249">
    <property type="entry name" value="RNA_pol_sigma70_r4_t2"/>
</dbReference>
<dbReference type="SUPFAM" id="SSF88659">
    <property type="entry name" value="Sigma3 and sigma4 domains of RNA polymerase sigma factors"/>
    <property type="match status" value="1"/>
</dbReference>
<dbReference type="NCBIfam" id="TIGR02937">
    <property type="entry name" value="sigma70-ECF"/>
    <property type="match status" value="1"/>
</dbReference>
<keyword evidence="3" id="KW-0731">Sigma factor</keyword>
<dbReference type="InterPro" id="IPR013324">
    <property type="entry name" value="RNA_pol_sigma_r3/r4-like"/>
</dbReference>
<dbReference type="InterPro" id="IPR007627">
    <property type="entry name" value="RNA_pol_sigma70_r2"/>
</dbReference>
<evidence type="ECO:0000313" key="7">
    <source>
        <dbReference type="EMBL" id="PSL18804.1"/>
    </source>
</evidence>
<dbReference type="AlphaFoldDB" id="A0A2P8FAS0"/>
<keyword evidence="8" id="KW-1185">Reference proteome</keyword>
<evidence type="ECO:0000256" key="2">
    <source>
        <dbReference type="ARBA" id="ARBA00023015"/>
    </source>
</evidence>
<evidence type="ECO:0000259" key="6">
    <source>
        <dbReference type="Pfam" id="PF08281"/>
    </source>
</evidence>
<evidence type="ECO:0000259" key="5">
    <source>
        <dbReference type="Pfam" id="PF04542"/>
    </source>
</evidence>
<dbReference type="Pfam" id="PF04542">
    <property type="entry name" value="Sigma70_r2"/>
    <property type="match status" value="1"/>
</dbReference>
<evidence type="ECO:0000256" key="3">
    <source>
        <dbReference type="ARBA" id="ARBA00023082"/>
    </source>
</evidence>
<dbReference type="Proteomes" id="UP000241964">
    <property type="component" value="Unassembled WGS sequence"/>
</dbReference>
<sequence length="185" mass="20816">MIDGCSDEDLLCLLKKGDNQAFGEIFNRYWKPLLYVAAKKLGNIDEAEDVVQEIFVSIWSRREVLEISTSLNHYLAVAVKYRVSRLLAARLKKDTLDDNLAASGSGYFSAHDGLEFEQLETRLAHIVASLPEKCQLVYQLSRESGYSHRKISQTLNISEKTVEAHISKALKAIKRGINGLLLSLF</sequence>
<accession>A0A2P8FAS0</accession>
<dbReference type="PANTHER" id="PTHR43133">
    <property type="entry name" value="RNA POLYMERASE ECF-TYPE SIGMA FACTO"/>
    <property type="match status" value="1"/>
</dbReference>
<dbReference type="InterPro" id="IPR014327">
    <property type="entry name" value="RNA_pol_sigma70_bacteroid"/>
</dbReference>
<feature type="domain" description="RNA polymerase sigma factor 70 region 4 type 2" evidence="6">
    <location>
        <begin position="122"/>
        <end position="173"/>
    </location>
</feature>
<dbReference type="Pfam" id="PF08281">
    <property type="entry name" value="Sigma70_r4_2"/>
    <property type="match status" value="1"/>
</dbReference>
<keyword evidence="2" id="KW-0805">Transcription regulation</keyword>
<dbReference type="EMBL" id="PYAS01000029">
    <property type="protein sequence ID" value="PSL18804.1"/>
    <property type="molecule type" value="Genomic_DNA"/>
</dbReference>
<dbReference type="GO" id="GO:0003677">
    <property type="term" value="F:DNA binding"/>
    <property type="evidence" value="ECO:0007669"/>
    <property type="project" value="InterPro"/>
</dbReference>
<evidence type="ECO:0000313" key="8">
    <source>
        <dbReference type="Proteomes" id="UP000241964"/>
    </source>
</evidence>
<dbReference type="GO" id="GO:0016987">
    <property type="term" value="F:sigma factor activity"/>
    <property type="evidence" value="ECO:0007669"/>
    <property type="project" value="UniProtKB-KW"/>
</dbReference>
<dbReference type="NCBIfam" id="TIGR02985">
    <property type="entry name" value="Sig70_bacteroi1"/>
    <property type="match status" value="1"/>
</dbReference>
<protein>
    <submittedName>
        <fullName evidence="7">RNA polymerase sigma-70 factor (ECF subfamily)</fullName>
    </submittedName>
</protein>
<comment type="similarity">
    <text evidence="1">Belongs to the sigma-70 factor family. ECF subfamily.</text>
</comment>
<dbReference type="SUPFAM" id="SSF88946">
    <property type="entry name" value="Sigma2 domain of RNA polymerase sigma factors"/>
    <property type="match status" value="1"/>
</dbReference>
<dbReference type="Gene3D" id="1.10.10.10">
    <property type="entry name" value="Winged helix-like DNA-binding domain superfamily/Winged helix DNA-binding domain"/>
    <property type="match status" value="1"/>
</dbReference>